<dbReference type="EMBL" id="JBHSXX010000001">
    <property type="protein sequence ID" value="MFC6869383.1"/>
    <property type="molecule type" value="Genomic_DNA"/>
</dbReference>
<gene>
    <name evidence="2" type="ORF">ACFQGD_19750</name>
</gene>
<keyword evidence="1" id="KW-0472">Membrane</keyword>
<keyword evidence="1" id="KW-0812">Transmembrane</keyword>
<evidence type="ECO:0008006" key="4">
    <source>
        <dbReference type="Google" id="ProtNLM"/>
    </source>
</evidence>
<evidence type="ECO:0000313" key="3">
    <source>
        <dbReference type="Proteomes" id="UP001596337"/>
    </source>
</evidence>
<keyword evidence="3" id="KW-1185">Reference proteome</keyword>
<feature type="transmembrane region" description="Helical" evidence="1">
    <location>
        <begin position="38"/>
        <end position="62"/>
    </location>
</feature>
<proteinExistence type="predicted"/>
<evidence type="ECO:0000256" key="1">
    <source>
        <dbReference type="SAM" id="Phobius"/>
    </source>
</evidence>
<sequence>MDRTRVTAASVIVLVMLALQWTGWLGSAIEPVVAGIPIQFSYFLAYAALSVVALWGIFRLVWPRDND</sequence>
<dbReference type="Proteomes" id="UP001596337">
    <property type="component" value="Unassembled WGS sequence"/>
</dbReference>
<accession>A0ABW2C2N5</accession>
<comment type="caution">
    <text evidence="2">The sequence shown here is derived from an EMBL/GenBank/DDBJ whole genome shotgun (WGS) entry which is preliminary data.</text>
</comment>
<name>A0ABW2C2N5_9PSEU</name>
<dbReference type="RefSeq" id="WP_345389739.1">
    <property type="nucleotide sequence ID" value="NZ_BAABLA010000003.1"/>
</dbReference>
<keyword evidence="1" id="KW-1133">Transmembrane helix</keyword>
<evidence type="ECO:0000313" key="2">
    <source>
        <dbReference type="EMBL" id="MFC6869383.1"/>
    </source>
</evidence>
<protein>
    <recommendedName>
        <fullName evidence="4">Solute:sodium symporter small subunit</fullName>
    </recommendedName>
</protein>
<reference evidence="3" key="1">
    <citation type="journal article" date="2019" name="Int. J. Syst. Evol. Microbiol.">
        <title>The Global Catalogue of Microorganisms (GCM) 10K type strain sequencing project: providing services to taxonomists for standard genome sequencing and annotation.</title>
        <authorList>
            <consortium name="The Broad Institute Genomics Platform"/>
            <consortium name="The Broad Institute Genome Sequencing Center for Infectious Disease"/>
            <person name="Wu L."/>
            <person name="Ma J."/>
        </authorList>
    </citation>
    <scope>NUCLEOTIDE SEQUENCE [LARGE SCALE GENOMIC DNA]</scope>
    <source>
        <strain evidence="3">KCTC 32255</strain>
    </source>
</reference>
<organism evidence="2 3">
    <name type="scientific">Haloechinothrix salitolerans</name>
    <dbReference type="NCBI Taxonomy" id="926830"/>
    <lineage>
        <taxon>Bacteria</taxon>
        <taxon>Bacillati</taxon>
        <taxon>Actinomycetota</taxon>
        <taxon>Actinomycetes</taxon>
        <taxon>Pseudonocardiales</taxon>
        <taxon>Pseudonocardiaceae</taxon>
        <taxon>Haloechinothrix</taxon>
    </lineage>
</organism>